<feature type="domain" description="ATP-grasp" evidence="15">
    <location>
        <begin position="107"/>
        <end position="308"/>
    </location>
</feature>
<evidence type="ECO:0000256" key="2">
    <source>
        <dbReference type="ARBA" id="ARBA00001946"/>
    </source>
</evidence>
<evidence type="ECO:0000313" key="16">
    <source>
        <dbReference type="EMBL" id="QFG67563.1"/>
    </source>
</evidence>
<gene>
    <name evidence="12 16" type="primary">purD</name>
    <name evidence="16" type="ORF">FY030_01420</name>
</gene>
<dbReference type="RefSeq" id="WP_158059961.1">
    <property type="nucleotide sequence ID" value="NZ_CP044427.1"/>
</dbReference>
<evidence type="ECO:0000256" key="5">
    <source>
        <dbReference type="ARBA" id="ARBA00022598"/>
    </source>
</evidence>
<dbReference type="InterPro" id="IPR011761">
    <property type="entry name" value="ATP-grasp"/>
</dbReference>
<dbReference type="GO" id="GO:0046872">
    <property type="term" value="F:metal ion binding"/>
    <property type="evidence" value="ECO:0007669"/>
    <property type="project" value="InterPro"/>
</dbReference>
<dbReference type="InterPro" id="IPR020562">
    <property type="entry name" value="PRibGlycinamide_synth_N"/>
</dbReference>
<dbReference type="SMART" id="SM01209">
    <property type="entry name" value="GARS_A"/>
    <property type="match status" value="1"/>
</dbReference>
<dbReference type="GO" id="GO:0009113">
    <property type="term" value="P:purine nucleobase biosynthetic process"/>
    <property type="evidence" value="ECO:0007669"/>
    <property type="project" value="InterPro"/>
</dbReference>
<evidence type="ECO:0000256" key="12">
    <source>
        <dbReference type="HAMAP-Rule" id="MF_00138"/>
    </source>
</evidence>
<dbReference type="InterPro" id="IPR020561">
    <property type="entry name" value="PRibGlycinamid_synth_ATP-grasp"/>
</dbReference>
<keyword evidence="17" id="KW-1185">Reference proteome</keyword>
<dbReference type="InterPro" id="IPR020559">
    <property type="entry name" value="PRibGlycinamide_synth_CS"/>
</dbReference>
<comment type="similarity">
    <text evidence="9 12">Belongs to the GARS family.</text>
</comment>
<reference evidence="16 17" key="1">
    <citation type="submission" date="2019-09" db="EMBL/GenBank/DDBJ databases">
        <title>Serinicoccus pratensis sp. nov., isolated from meadow soil.</title>
        <authorList>
            <person name="Zhang W."/>
        </authorList>
    </citation>
    <scope>NUCLEOTIDE SEQUENCE [LARGE SCALE GENOMIC DNA]</scope>
    <source>
        <strain evidence="16 17">W204</strain>
    </source>
</reference>
<dbReference type="PROSITE" id="PS00184">
    <property type="entry name" value="GARS"/>
    <property type="match status" value="1"/>
</dbReference>
<evidence type="ECO:0000256" key="1">
    <source>
        <dbReference type="ARBA" id="ARBA00001936"/>
    </source>
</evidence>
<dbReference type="OrthoDB" id="9807240at2"/>
<dbReference type="InterPro" id="IPR020560">
    <property type="entry name" value="PRibGlycinamide_synth_C-dom"/>
</dbReference>
<dbReference type="InterPro" id="IPR013815">
    <property type="entry name" value="ATP_grasp_subdomain_1"/>
</dbReference>
<dbReference type="InterPro" id="IPR000115">
    <property type="entry name" value="PRibGlycinamide_synth"/>
</dbReference>
<evidence type="ECO:0000256" key="3">
    <source>
        <dbReference type="ARBA" id="ARBA00005174"/>
    </source>
</evidence>
<dbReference type="PROSITE" id="PS50975">
    <property type="entry name" value="ATP_GRASP"/>
    <property type="match status" value="1"/>
</dbReference>
<evidence type="ECO:0000256" key="6">
    <source>
        <dbReference type="ARBA" id="ARBA00022741"/>
    </source>
</evidence>
<keyword evidence="5 12" id="KW-0436">Ligase</keyword>
<evidence type="ECO:0000256" key="7">
    <source>
        <dbReference type="ARBA" id="ARBA00022755"/>
    </source>
</evidence>
<evidence type="ECO:0000256" key="4">
    <source>
        <dbReference type="ARBA" id="ARBA00013255"/>
    </source>
</evidence>
<dbReference type="EMBL" id="CP044427">
    <property type="protein sequence ID" value="QFG67563.1"/>
    <property type="molecule type" value="Genomic_DNA"/>
</dbReference>
<dbReference type="Gene3D" id="3.40.50.20">
    <property type="match status" value="1"/>
</dbReference>
<dbReference type="PANTHER" id="PTHR43472">
    <property type="entry name" value="PHOSPHORIBOSYLAMINE--GLYCINE LIGASE"/>
    <property type="match status" value="1"/>
</dbReference>
<dbReference type="Proteomes" id="UP000326546">
    <property type="component" value="Chromosome"/>
</dbReference>
<evidence type="ECO:0000256" key="8">
    <source>
        <dbReference type="ARBA" id="ARBA00022840"/>
    </source>
</evidence>
<evidence type="ECO:0000256" key="11">
    <source>
        <dbReference type="ARBA" id="ARBA00042864"/>
    </source>
</evidence>
<comment type="cofactor">
    <cofactor evidence="2">
        <name>Mg(2+)</name>
        <dbReference type="ChEBI" id="CHEBI:18420"/>
    </cofactor>
</comment>
<comment type="cofactor">
    <cofactor evidence="1">
        <name>Mn(2+)</name>
        <dbReference type="ChEBI" id="CHEBI:29035"/>
    </cofactor>
</comment>
<proteinExistence type="inferred from homology"/>
<dbReference type="HAMAP" id="MF_00138">
    <property type="entry name" value="GARS"/>
    <property type="match status" value="1"/>
</dbReference>
<comment type="pathway">
    <text evidence="3 12">Purine metabolism; IMP biosynthesis via de novo pathway; N(1)-(5-phospho-D-ribosyl)glycinamide from 5-phospho-alpha-D-ribose 1-diphosphate: step 2/2.</text>
</comment>
<dbReference type="Pfam" id="PF02843">
    <property type="entry name" value="GARS_C"/>
    <property type="match status" value="1"/>
</dbReference>
<dbReference type="InterPro" id="IPR016185">
    <property type="entry name" value="PreATP-grasp_dom_sf"/>
</dbReference>
<dbReference type="SUPFAM" id="SSF52440">
    <property type="entry name" value="PreATP-grasp domain"/>
    <property type="match status" value="1"/>
</dbReference>
<name>A0A5J6V3M7_9MICO</name>
<dbReference type="AlphaFoldDB" id="A0A5J6V3M7"/>
<dbReference type="SMART" id="SM01210">
    <property type="entry name" value="GARS_C"/>
    <property type="match status" value="1"/>
</dbReference>
<evidence type="ECO:0000256" key="10">
    <source>
        <dbReference type="ARBA" id="ARBA00042242"/>
    </source>
</evidence>
<keyword evidence="7 12" id="KW-0658">Purine biosynthesis</keyword>
<dbReference type="Gene3D" id="3.30.1490.20">
    <property type="entry name" value="ATP-grasp fold, A domain"/>
    <property type="match status" value="1"/>
</dbReference>
<dbReference type="SUPFAM" id="SSF56059">
    <property type="entry name" value="Glutathione synthetase ATP-binding domain-like"/>
    <property type="match status" value="1"/>
</dbReference>
<dbReference type="SUPFAM" id="SSF51246">
    <property type="entry name" value="Rudiment single hybrid motif"/>
    <property type="match status" value="1"/>
</dbReference>
<dbReference type="EC" id="6.3.4.13" evidence="4 12"/>
<evidence type="ECO:0000259" key="15">
    <source>
        <dbReference type="PROSITE" id="PS50975"/>
    </source>
</evidence>
<dbReference type="GO" id="GO:0006189">
    <property type="term" value="P:'de novo' IMP biosynthetic process"/>
    <property type="evidence" value="ECO:0007669"/>
    <property type="project" value="UniProtKB-UniRule"/>
</dbReference>
<dbReference type="Gene3D" id="3.30.470.20">
    <property type="entry name" value="ATP-grasp fold, B domain"/>
    <property type="match status" value="1"/>
</dbReference>
<accession>A0A5J6V3M7</accession>
<comment type="catalytic activity">
    <reaction evidence="12">
        <text>5-phospho-beta-D-ribosylamine + glycine + ATP = N(1)-(5-phospho-beta-D-ribosyl)glycinamide + ADP + phosphate + H(+)</text>
        <dbReference type="Rhea" id="RHEA:17453"/>
        <dbReference type="ChEBI" id="CHEBI:15378"/>
        <dbReference type="ChEBI" id="CHEBI:30616"/>
        <dbReference type="ChEBI" id="CHEBI:43474"/>
        <dbReference type="ChEBI" id="CHEBI:57305"/>
        <dbReference type="ChEBI" id="CHEBI:58681"/>
        <dbReference type="ChEBI" id="CHEBI:143788"/>
        <dbReference type="ChEBI" id="CHEBI:456216"/>
        <dbReference type="EC" id="6.3.4.13"/>
    </reaction>
</comment>
<protein>
    <recommendedName>
        <fullName evidence="4 12">Phosphoribosylamine--glycine ligase</fullName>
        <ecNumber evidence="4 12">6.3.4.13</ecNumber>
    </recommendedName>
    <alternativeName>
        <fullName evidence="12">GARS</fullName>
    </alternativeName>
    <alternativeName>
        <fullName evidence="10 12">Glycinamide ribonucleotide synthetase</fullName>
    </alternativeName>
    <alternativeName>
        <fullName evidence="11 12">Phosphoribosylglycinamide synthetase</fullName>
    </alternativeName>
</protein>
<evidence type="ECO:0000256" key="14">
    <source>
        <dbReference type="SAM" id="MobiDB-lite"/>
    </source>
</evidence>
<dbReference type="InterPro" id="IPR037123">
    <property type="entry name" value="PRibGlycinamide_synth_C_sf"/>
</dbReference>
<evidence type="ECO:0000256" key="13">
    <source>
        <dbReference type="PROSITE-ProRule" id="PRU00409"/>
    </source>
</evidence>
<dbReference type="UniPathway" id="UPA00074">
    <property type="reaction ID" value="UER00125"/>
</dbReference>
<keyword evidence="8 13" id="KW-0067">ATP-binding</keyword>
<organism evidence="16 17">
    <name type="scientific">Ornithinimicrobium pratense</name>
    <dbReference type="NCBI Taxonomy" id="2593973"/>
    <lineage>
        <taxon>Bacteria</taxon>
        <taxon>Bacillati</taxon>
        <taxon>Actinomycetota</taxon>
        <taxon>Actinomycetes</taxon>
        <taxon>Micrococcales</taxon>
        <taxon>Ornithinimicrobiaceae</taxon>
        <taxon>Ornithinimicrobium</taxon>
    </lineage>
</organism>
<evidence type="ECO:0000313" key="17">
    <source>
        <dbReference type="Proteomes" id="UP000326546"/>
    </source>
</evidence>
<dbReference type="Gene3D" id="3.90.600.10">
    <property type="entry name" value="Phosphoribosylglycinamide synthetase, C-terminal domain"/>
    <property type="match status" value="1"/>
</dbReference>
<keyword evidence="6 13" id="KW-0547">Nucleotide-binding</keyword>
<dbReference type="GO" id="GO:0004637">
    <property type="term" value="F:phosphoribosylamine-glycine ligase activity"/>
    <property type="evidence" value="ECO:0007669"/>
    <property type="project" value="UniProtKB-UniRule"/>
</dbReference>
<dbReference type="Pfam" id="PF01071">
    <property type="entry name" value="GARS_A"/>
    <property type="match status" value="1"/>
</dbReference>
<dbReference type="Pfam" id="PF02844">
    <property type="entry name" value="GARS_N"/>
    <property type="match status" value="1"/>
</dbReference>
<dbReference type="KEGG" id="serw:FY030_01420"/>
<dbReference type="PANTHER" id="PTHR43472:SF1">
    <property type="entry name" value="PHOSPHORIBOSYLAMINE--GLYCINE LIGASE, CHLOROPLASTIC"/>
    <property type="match status" value="1"/>
</dbReference>
<sequence>MKVLLLGSGAREHALARSLARDPAVSALIALPGNPGIASLARCRPGDPADPEVVIEVATSMQVDLVVVGPEAPLVAGVADEVRAAGIPCFGPSAEAARLEGSKAFAKEVMTAAGVPTAAAHVCTTLDAVEMALSATGSPFVVKEDGLAAGKGVVVCASRDEALAHAAACLGREDGRVVVEDFLDGPEVSLFCLADGRTVVPLEPAQDFKRVGDGDAGPNTGGMGAYTPLPWAPEGLVEQVVRTVAEPTVREMADRGMPFVGLLYIGLALTPAGPRVIEYNARFGDPETQSVLARLRTPLAGVLLAAAQGRLAELPPLEWSPQSSVTVVVAADGYPAGPHTGDPVQGIDEAESVDGVHVLQAGTRVHESHGQLVSAGGRVLSVVALGDDLTQARERAYAGVSHISLRASHHRRDIAERAAAGEIEMPSLAGVLDAVSAGAGPGTAVAASGDTHAEEPTRSPSQEP</sequence>
<evidence type="ECO:0000256" key="9">
    <source>
        <dbReference type="ARBA" id="ARBA00038345"/>
    </source>
</evidence>
<dbReference type="NCBIfam" id="TIGR00877">
    <property type="entry name" value="purD"/>
    <property type="match status" value="1"/>
</dbReference>
<dbReference type="GO" id="GO:0005524">
    <property type="term" value="F:ATP binding"/>
    <property type="evidence" value="ECO:0007669"/>
    <property type="project" value="UniProtKB-UniRule"/>
</dbReference>
<dbReference type="InterPro" id="IPR011054">
    <property type="entry name" value="Rudment_hybrid_motif"/>
</dbReference>
<feature type="region of interest" description="Disordered" evidence="14">
    <location>
        <begin position="439"/>
        <end position="464"/>
    </location>
</feature>